<dbReference type="Pfam" id="PF02311">
    <property type="entry name" value="AraC_binding"/>
    <property type="match status" value="1"/>
</dbReference>
<proteinExistence type="predicted"/>
<dbReference type="Gene3D" id="1.10.10.60">
    <property type="entry name" value="Homeodomain-like"/>
    <property type="match status" value="2"/>
</dbReference>
<dbReference type="KEGG" id="bpro:PMF13cell1_02205"/>
<evidence type="ECO:0000259" key="4">
    <source>
        <dbReference type="PROSITE" id="PS01124"/>
    </source>
</evidence>
<dbReference type="PROSITE" id="PS01124">
    <property type="entry name" value="HTH_ARAC_FAMILY_2"/>
    <property type="match status" value="1"/>
</dbReference>
<dbReference type="AlphaFoldDB" id="A0A4V0Z7F9"/>
<evidence type="ECO:0000256" key="2">
    <source>
        <dbReference type="ARBA" id="ARBA00023125"/>
    </source>
</evidence>
<organism evidence="5 6">
    <name type="scientific">Blautia producta</name>
    <dbReference type="NCBI Taxonomy" id="33035"/>
    <lineage>
        <taxon>Bacteria</taxon>
        <taxon>Bacillati</taxon>
        <taxon>Bacillota</taxon>
        <taxon>Clostridia</taxon>
        <taxon>Lachnospirales</taxon>
        <taxon>Lachnospiraceae</taxon>
        <taxon>Blautia</taxon>
    </lineage>
</organism>
<keyword evidence="1" id="KW-0805">Transcription regulation</keyword>
<evidence type="ECO:0000256" key="1">
    <source>
        <dbReference type="ARBA" id="ARBA00023015"/>
    </source>
</evidence>
<dbReference type="InterPro" id="IPR037923">
    <property type="entry name" value="HTH-like"/>
</dbReference>
<sequence>MENTQKPKVEFRYYATLPQLPIYFLTGDNWLNCIGTRTACLHFHNLMEIGYCYNGNGNLLLGDQGLKIQPHMISIIPPNYPHSTDSIPGSVITWEYLFIDIDKCLEAAYGNDEAKLNYMKKLITQKAHFIRAKEYPEIAGEFRIILHEMLMQKEYNIYIVKAMAFSLLMRIARLTFSETDDEFLSCSKPLDMDNISQIKPALDHIRSHYRSPIKIQDLADACSISETYFRKIFKAFMNTSALDYINKIRILNAADSMRSTDCSIHEIISKSGFTSESTFNRNFKKYMGTSPKQWREKYAGQKRQLKDFDIYLENGW</sequence>
<dbReference type="InterPro" id="IPR020449">
    <property type="entry name" value="Tscrpt_reg_AraC-type_HTH"/>
</dbReference>
<dbReference type="InterPro" id="IPR018062">
    <property type="entry name" value="HTH_AraC-typ_CS"/>
</dbReference>
<evidence type="ECO:0000256" key="3">
    <source>
        <dbReference type="ARBA" id="ARBA00023163"/>
    </source>
</evidence>
<keyword evidence="2" id="KW-0238">DNA-binding</keyword>
<dbReference type="GO" id="GO:0043565">
    <property type="term" value="F:sequence-specific DNA binding"/>
    <property type="evidence" value="ECO:0007669"/>
    <property type="project" value="InterPro"/>
</dbReference>
<evidence type="ECO:0000313" key="6">
    <source>
        <dbReference type="Proteomes" id="UP000289794"/>
    </source>
</evidence>
<dbReference type="EMBL" id="CP035945">
    <property type="protein sequence ID" value="QBE96658.1"/>
    <property type="molecule type" value="Genomic_DNA"/>
</dbReference>
<accession>A0A4V0Z7F9</accession>
<dbReference type="InterPro" id="IPR009057">
    <property type="entry name" value="Homeodomain-like_sf"/>
</dbReference>
<protein>
    <submittedName>
        <fullName evidence="5">HTH-type transcriptional activator Btr</fullName>
    </submittedName>
</protein>
<dbReference type="Pfam" id="PF12833">
    <property type="entry name" value="HTH_18"/>
    <property type="match status" value="1"/>
</dbReference>
<dbReference type="PANTHER" id="PTHR43280">
    <property type="entry name" value="ARAC-FAMILY TRANSCRIPTIONAL REGULATOR"/>
    <property type="match status" value="1"/>
</dbReference>
<dbReference type="SMART" id="SM00342">
    <property type="entry name" value="HTH_ARAC"/>
    <property type="match status" value="1"/>
</dbReference>
<dbReference type="RefSeq" id="WP_130180747.1">
    <property type="nucleotide sequence ID" value="NZ_CP035945.1"/>
</dbReference>
<dbReference type="PRINTS" id="PR00032">
    <property type="entry name" value="HTHARAC"/>
</dbReference>
<feature type="domain" description="HTH araC/xylS-type" evidence="4">
    <location>
        <begin position="199"/>
        <end position="297"/>
    </location>
</feature>
<dbReference type="SUPFAM" id="SSF46689">
    <property type="entry name" value="Homeodomain-like"/>
    <property type="match status" value="2"/>
</dbReference>
<keyword evidence="3" id="KW-0804">Transcription</keyword>
<dbReference type="PANTHER" id="PTHR43280:SF2">
    <property type="entry name" value="HTH-TYPE TRANSCRIPTIONAL REGULATOR EXSA"/>
    <property type="match status" value="1"/>
</dbReference>
<dbReference type="InterPro" id="IPR018060">
    <property type="entry name" value="HTH_AraC"/>
</dbReference>
<evidence type="ECO:0000313" key="5">
    <source>
        <dbReference type="EMBL" id="QBE96658.1"/>
    </source>
</evidence>
<dbReference type="GO" id="GO:0003700">
    <property type="term" value="F:DNA-binding transcription factor activity"/>
    <property type="evidence" value="ECO:0007669"/>
    <property type="project" value="InterPro"/>
</dbReference>
<gene>
    <name evidence="5" type="primary">btr_4</name>
    <name evidence="5" type="ORF">PMF13cell1_02205</name>
</gene>
<dbReference type="SUPFAM" id="SSF51215">
    <property type="entry name" value="Regulatory protein AraC"/>
    <property type="match status" value="1"/>
</dbReference>
<dbReference type="PROSITE" id="PS00041">
    <property type="entry name" value="HTH_ARAC_FAMILY_1"/>
    <property type="match status" value="1"/>
</dbReference>
<dbReference type="Proteomes" id="UP000289794">
    <property type="component" value="Chromosome"/>
</dbReference>
<dbReference type="InterPro" id="IPR003313">
    <property type="entry name" value="AraC-bd"/>
</dbReference>
<name>A0A4V0Z7F9_9FIRM</name>
<reference evidence="5 6" key="1">
    <citation type="submission" date="2019-01" db="EMBL/GenBank/DDBJ databases">
        <title>PMF-metabolizing Aryl O-demethylase.</title>
        <authorList>
            <person name="Kim M."/>
        </authorList>
    </citation>
    <scope>NUCLEOTIDE SEQUENCE [LARGE SCALE GENOMIC DNA]</scope>
    <source>
        <strain evidence="5 6">PMF1</strain>
    </source>
</reference>